<dbReference type="Pfam" id="PF03703">
    <property type="entry name" value="bPH_2"/>
    <property type="match status" value="1"/>
</dbReference>
<feature type="transmembrane region" description="Helical" evidence="1">
    <location>
        <begin position="41"/>
        <end position="61"/>
    </location>
</feature>
<dbReference type="HOGENOM" id="CLU_104197_1_0_5"/>
<evidence type="ECO:0000313" key="3">
    <source>
        <dbReference type="EMBL" id="AHE53847.1"/>
    </source>
</evidence>
<feature type="transmembrane region" description="Helical" evidence="1">
    <location>
        <begin position="12"/>
        <end position="35"/>
    </location>
</feature>
<dbReference type="KEGG" id="ssan:NX02_10650"/>
<dbReference type="PANTHER" id="PTHR34473:SF3">
    <property type="entry name" value="TRANSMEMBRANE PROTEIN-RELATED"/>
    <property type="match status" value="1"/>
</dbReference>
<dbReference type="InterPro" id="IPR005182">
    <property type="entry name" value="YdbS-like_PH"/>
</dbReference>
<dbReference type="PATRIC" id="fig|1123269.5.peg.2067"/>
<evidence type="ECO:0000313" key="4">
    <source>
        <dbReference type="Proteomes" id="UP000018851"/>
    </source>
</evidence>
<dbReference type="Proteomes" id="UP000018851">
    <property type="component" value="Chromosome"/>
</dbReference>
<keyword evidence="1" id="KW-1133">Transmembrane helix</keyword>
<reference evidence="3 4" key="1">
    <citation type="submission" date="2013-07" db="EMBL/GenBank/DDBJ databases">
        <title>Completed genome of Sphingomonas sanxanigenens NX02.</title>
        <authorList>
            <person name="Ma T."/>
            <person name="Huang H."/>
            <person name="Wu M."/>
            <person name="Li X."/>
            <person name="Li G."/>
        </authorList>
    </citation>
    <scope>NUCLEOTIDE SEQUENCE [LARGE SCALE GENOMIC DNA]</scope>
    <source>
        <strain evidence="3 4">NX02</strain>
    </source>
</reference>
<dbReference type="eggNOG" id="COG3402">
    <property type="taxonomic scope" value="Bacteria"/>
</dbReference>
<dbReference type="RefSeq" id="WP_084717689.1">
    <property type="nucleotide sequence ID" value="NZ_CP006644.1"/>
</dbReference>
<keyword evidence="1" id="KW-0472">Membrane</keyword>
<gene>
    <name evidence="3" type="ORF">NX02_10650</name>
</gene>
<keyword evidence="4" id="KW-1185">Reference proteome</keyword>
<dbReference type="PANTHER" id="PTHR34473">
    <property type="entry name" value="UPF0699 TRANSMEMBRANE PROTEIN YDBS"/>
    <property type="match status" value="1"/>
</dbReference>
<accession>W0ABG6</accession>
<name>W0ABG6_9SPHN</name>
<feature type="domain" description="YdbS-like PH" evidence="2">
    <location>
        <begin position="67"/>
        <end position="145"/>
    </location>
</feature>
<dbReference type="STRING" id="1123269.NX02_10650"/>
<organism evidence="3 4">
    <name type="scientific">Sphingomonas sanxanigenens DSM 19645 = NX02</name>
    <dbReference type="NCBI Taxonomy" id="1123269"/>
    <lineage>
        <taxon>Bacteria</taxon>
        <taxon>Pseudomonadati</taxon>
        <taxon>Pseudomonadota</taxon>
        <taxon>Alphaproteobacteria</taxon>
        <taxon>Sphingomonadales</taxon>
        <taxon>Sphingomonadaceae</taxon>
        <taxon>Sphingomonas</taxon>
    </lineage>
</organism>
<keyword evidence="1" id="KW-0812">Transmembrane</keyword>
<sequence>MMTRLEPGQLWVMRIRAAILGCVLIVPAIVGGFFIQSEFGWPAWLPPLVGAVLLVWPVLIAPGRRFAAWGYEEDADALLIAHGVWTEVRTVVPFKRVQHIDVAQGPIERGFGVAQLVLHTAGTAHSLVVLPGLARDAAEAMRDRIRSHIRQEPE</sequence>
<evidence type="ECO:0000256" key="1">
    <source>
        <dbReference type="SAM" id="Phobius"/>
    </source>
</evidence>
<dbReference type="OrthoDB" id="1750577at2"/>
<protein>
    <recommendedName>
        <fullName evidence="2">YdbS-like PH domain-containing protein</fullName>
    </recommendedName>
</protein>
<dbReference type="AlphaFoldDB" id="W0ABG6"/>
<proteinExistence type="predicted"/>
<evidence type="ECO:0000259" key="2">
    <source>
        <dbReference type="Pfam" id="PF03703"/>
    </source>
</evidence>
<dbReference type="EMBL" id="CP006644">
    <property type="protein sequence ID" value="AHE53847.1"/>
    <property type="molecule type" value="Genomic_DNA"/>
</dbReference>